<dbReference type="Proteomes" id="UP000741013">
    <property type="component" value="Unassembled WGS sequence"/>
</dbReference>
<protein>
    <submittedName>
        <fullName evidence="1">Uncharacterized protein</fullName>
    </submittedName>
</protein>
<name>A0ABS4Q382_9PSEU</name>
<evidence type="ECO:0000313" key="2">
    <source>
        <dbReference type="Proteomes" id="UP000741013"/>
    </source>
</evidence>
<dbReference type="RefSeq" id="WP_209668414.1">
    <property type="nucleotide sequence ID" value="NZ_JAGGMS010000001.1"/>
</dbReference>
<dbReference type="EMBL" id="JAGGMS010000001">
    <property type="protein sequence ID" value="MBP2185544.1"/>
    <property type="molecule type" value="Genomic_DNA"/>
</dbReference>
<sequence length="132" mass="14197">MSLFKRRTASFGLPGDIVGRTVSYIRVETSSPDAPTGFDLNSQIYSMYSLAAADPARFIADLAAAVLPAGGEAARGGARLVWELVTSDYESDPNFHAMVDAGLVWLRERGVGFEGMFGYEIARWQATRGGTA</sequence>
<reference evidence="1 2" key="1">
    <citation type="submission" date="2021-03" db="EMBL/GenBank/DDBJ databases">
        <title>Sequencing the genomes of 1000 actinobacteria strains.</title>
        <authorList>
            <person name="Klenk H.-P."/>
        </authorList>
    </citation>
    <scope>NUCLEOTIDE SEQUENCE [LARGE SCALE GENOMIC DNA]</scope>
    <source>
        <strain evidence="1 2">DSM 45510</strain>
    </source>
</reference>
<evidence type="ECO:0000313" key="1">
    <source>
        <dbReference type="EMBL" id="MBP2185544.1"/>
    </source>
</evidence>
<accession>A0ABS4Q382</accession>
<proteinExistence type="predicted"/>
<keyword evidence="2" id="KW-1185">Reference proteome</keyword>
<comment type="caution">
    <text evidence="1">The sequence shown here is derived from an EMBL/GenBank/DDBJ whole genome shotgun (WGS) entry which is preliminary data.</text>
</comment>
<organism evidence="1 2">
    <name type="scientific">Amycolatopsis magusensis</name>
    <dbReference type="NCBI Taxonomy" id="882444"/>
    <lineage>
        <taxon>Bacteria</taxon>
        <taxon>Bacillati</taxon>
        <taxon>Actinomycetota</taxon>
        <taxon>Actinomycetes</taxon>
        <taxon>Pseudonocardiales</taxon>
        <taxon>Pseudonocardiaceae</taxon>
        <taxon>Amycolatopsis</taxon>
    </lineage>
</organism>
<gene>
    <name evidence="1" type="ORF">JOM49_007070</name>
</gene>